<reference evidence="4 5" key="1">
    <citation type="submission" date="2015-08" db="EMBL/GenBank/DDBJ databases">
        <authorList>
            <person name="Babu N.S."/>
            <person name="Beckwith C.J."/>
            <person name="Beseler K.G."/>
            <person name="Brison A."/>
            <person name="Carone J.V."/>
            <person name="Caskin T.P."/>
            <person name="Diamond M."/>
            <person name="Durham M.E."/>
            <person name="Foxe J.M."/>
            <person name="Go M."/>
            <person name="Henderson B.A."/>
            <person name="Jones I.B."/>
            <person name="McGettigan J.A."/>
            <person name="Micheletti S.J."/>
            <person name="Nasrallah M.E."/>
            <person name="Ortiz D."/>
            <person name="Piller C.R."/>
            <person name="Privatt S.R."/>
            <person name="Schneider S.L."/>
            <person name="Sharp S."/>
            <person name="Smith T.C."/>
            <person name="Stanton J.D."/>
            <person name="Ullery H.E."/>
            <person name="Wilson R.J."/>
            <person name="Serrano M.G."/>
            <person name="Buck G."/>
            <person name="Lee V."/>
            <person name="Wang Y."/>
            <person name="Carvalho R."/>
            <person name="Voegtly L."/>
            <person name="Shi R."/>
            <person name="Duckworth R."/>
            <person name="Johnson A."/>
            <person name="Loviza R."/>
            <person name="Walstead R."/>
            <person name="Shah Z."/>
            <person name="Kiflezghi M."/>
            <person name="Wade K."/>
            <person name="Ball S.L."/>
            <person name="Bradley K.W."/>
            <person name="Asai D.J."/>
            <person name="Bowman C.A."/>
            <person name="Russell D.A."/>
            <person name="Pope W.H."/>
            <person name="Jacobs-Sera D."/>
            <person name="Hendrix R.W."/>
            <person name="Hatfull G.F."/>
        </authorList>
    </citation>
    <scope>NUCLEOTIDE SEQUENCE [LARGE SCALE GENOMIC DNA]</scope>
    <source>
        <strain evidence="4 5">DSM 27648</strain>
    </source>
</reference>
<dbReference type="SUPFAM" id="SSF54427">
    <property type="entry name" value="NTF2-like"/>
    <property type="match status" value="1"/>
</dbReference>
<evidence type="ECO:0000259" key="3">
    <source>
        <dbReference type="Pfam" id="PF08281"/>
    </source>
</evidence>
<dbReference type="GO" id="GO:0006352">
    <property type="term" value="P:DNA-templated transcription initiation"/>
    <property type="evidence" value="ECO:0007669"/>
    <property type="project" value="InterPro"/>
</dbReference>
<dbReference type="Gene3D" id="1.10.1740.10">
    <property type="match status" value="1"/>
</dbReference>
<dbReference type="AlphaFoldDB" id="A0A0K1PR45"/>
<dbReference type="InterPro" id="IPR014284">
    <property type="entry name" value="RNA_pol_sigma-70_dom"/>
</dbReference>
<dbReference type="EMBL" id="CP012333">
    <property type="protein sequence ID" value="AKU96003.1"/>
    <property type="molecule type" value="Genomic_DNA"/>
</dbReference>
<evidence type="ECO:0000259" key="2">
    <source>
        <dbReference type="Pfam" id="PF04542"/>
    </source>
</evidence>
<accession>A0A0K1PR45</accession>
<feature type="domain" description="RNA polymerase sigma factor 70 region 4 type 2" evidence="3">
    <location>
        <begin position="104"/>
        <end position="153"/>
    </location>
</feature>
<evidence type="ECO:0000256" key="1">
    <source>
        <dbReference type="ARBA" id="ARBA00011344"/>
    </source>
</evidence>
<dbReference type="Proteomes" id="UP000064967">
    <property type="component" value="Chromosome"/>
</dbReference>
<dbReference type="Pfam" id="PF08281">
    <property type="entry name" value="Sigma70_r4_2"/>
    <property type="match status" value="1"/>
</dbReference>
<dbReference type="NCBIfam" id="TIGR02937">
    <property type="entry name" value="sigma70-ECF"/>
    <property type="match status" value="1"/>
</dbReference>
<keyword evidence="5" id="KW-1185">Reference proteome</keyword>
<dbReference type="GO" id="GO:0016987">
    <property type="term" value="F:sigma factor activity"/>
    <property type="evidence" value="ECO:0007669"/>
    <property type="project" value="InterPro"/>
</dbReference>
<dbReference type="PANTHER" id="PTHR30173">
    <property type="entry name" value="SIGMA 19 FACTOR"/>
    <property type="match status" value="1"/>
</dbReference>
<dbReference type="InterPro" id="IPR052704">
    <property type="entry name" value="ECF_Sigma-70_Domain"/>
</dbReference>
<dbReference type="KEGG" id="llu:AKJ09_02667"/>
<dbReference type="InterPro" id="IPR032710">
    <property type="entry name" value="NTF2-like_dom_sf"/>
</dbReference>
<dbReference type="RefSeq" id="WP_169927473.1">
    <property type="nucleotide sequence ID" value="NZ_CP012333.1"/>
</dbReference>
<sequence>MKTDATTFETYRPSLLSLAYRMLGDVGRAEDMVQEAWVRWQKREMEVDAPKAFLMTTVTRLCLDELGSARVRHEESRSDRLPEPVDLDESGIGRVEMLDQISMAFVVLLQRLTPAERAVFLLHEVFDMSHAEIGDLLQKNEAACRQLLSRARENVAVERRVLQTSRDEHRRLLMAFVKAVTGGAIEIEKLHDLLAEDAVVIADAGPHGIQYGRLRNTGRPVVGRTRIISLMKGFAKQNVAPVEIQERTLNGEPAVVALRDGQPIAAILVSVADGQIRHIFLQIDPERLRHIGPLQ</sequence>
<proteinExistence type="predicted"/>
<dbReference type="InterPro" id="IPR013249">
    <property type="entry name" value="RNA_pol_sigma70_r4_t2"/>
</dbReference>
<dbReference type="InterPro" id="IPR013324">
    <property type="entry name" value="RNA_pol_sigma_r3/r4-like"/>
</dbReference>
<organism evidence="4 5">
    <name type="scientific">Labilithrix luteola</name>
    <dbReference type="NCBI Taxonomy" id="1391654"/>
    <lineage>
        <taxon>Bacteria</taxon>
        <taxon>Pseudomonadati</taxon>
        <taxon>Myxococcota</taxon>
        <taxon>Polyangia</taxon>
        <taxon>Polyangiales</taxon>
        <taxon>Labilitrichaceae</taxon>
        <taxon>Labilithrix</taxon>
    </lineage>
</organism>
<dbReference type="PANTHER" id="PTHR30173:SF43">
    <property type="entry name" value="ECF RNA POLYMERASE SIGMA FACTOR SIGI-RELATED"/>
    <property type="match status" value="1"/>
</dbReference>
<dbReference type="GO" id="GO:0003677">
    <property type="term" value="F:DNA binding"/>
    <property type="evidence" value="ECO:0007669"/>
    <property type="project" value="InterPro"/>
</dbReference>
<dbReference type="InterPro" id="IPR007627">
    <property type="entry name" value="RNA_pol_sigma70_r2"/>
</dbReference>
<name>A0A0K1PR45_9BACT</name>
<dbReference type="Gene3D" id="1.10.10.10">
    <property type="entry name" value="Winged helix-like DNA-binding domain superfamily/Winged helix DNA-binding domain"/>
    <property type="match status" value="1"/>
</dbReference>
<dbReference type="Pfam" id="PF04542">
    <property type="entry name" value="Sigma70_r2"/>
    <property type="match status" value="1"/>
</dbReference>
<dbReference type="SUPFAM" id="SSF88659">
    <property type="entry name" value="Sigma3 and sigma4 domains of RNA polymerase sigma factors"/>
    <property type="match status" value="1"/>
</dbReference>
<evidence type="ECO:0000313" key="5">
    <source>
        <dbReference type="Proteomes" id="UP000064967"/>
    </source>
</evidence>
<gene>
    <name evidence="4" type="ORF">AKJ09_02667</name>
</gene>
<protein>
    <submittedName>
        <fullName evidence="4">RNA polymerase sigma-70 factor</fullName>
    </submittedName>
</protein>
<evidence type="ECO:0000313" key="4">
    <source>
        <dbReference type="EMBL" id="AKU96003.1"/>
    </source>
</evidence>
<dbReference type="STRING" id="1391654.AKJ09_02667"/>
<feature type="domain" description="RNA polymerase sigma-70 region 2" evidence="2">
    <location>
        <begin position="8"/>
        <end position="69"/>
    </location>
</feature>
<dbReference type="SUPFAM" id="SSF88946">
    <property type="entry name" value="Sigma2 domain of RNA polymerase sigma factors"/>
    <property type="match status" value="1"/>
</dbReference>
<dbReference type="InterPro" id="IPR036388">
    <property type="entry name" value="WH-like_DNA-bd_sf"/>
</dbReference>
<dbReference type="InterPro" id="IPR013325">
    <property type="entry name" value="RNA_pol_sigma_r2"/>
</dbReference>
<comment type="subunit">
    <text evidence="1">Interacts transiently with the RNA polymerase catalytic core formed by RpoA, RpoB, RpoC and RpoZ (2 alpha, 1 beta, 1 beta' and 1 omega subunit) to form the RNA polymerase holoenzyme that can initiate transcription.</text>
</comment>